<evidence type="ECO:0000313" key="6">
    <source>
        <dbReference type="Proteomes" id="UP000290287"/>
    </source>
</evidence>
<keyword evidence="6" id="KW-1185">Reference proteome</keyword>
<protein>
    <recommendedName>
        <fullName evidence="4">HTH luxR-type domain-containing protein</fullName>
    </recommendedName>
</protein>
<dbReference type="InterPro" id="IPR000792">
    <property type="entry name" value="Tscrpt_reg_LuxR_C"/>
</dbReference>
<dbReference type="PANTHER" id="PTHR44688:SF16">
    <property type="entry name" value="DNA-BINDING TRANSCRIPTIONAL ACTIVATOR DEVR_DOSR"/>
    <property type="match status" value="1"/>
</dbReference>
<dbReference type="Pfam" id="PF00196">
    <property type="entry name" value="GerE"/>
    <property type="match status" value="1"/>
</dbReference>
<dbReference type="SMART" id="SM00421">
    <property type="entry name" value="HTH_LUXR"/>
    <property type="match status" value="1"/>
</dbReference>
<evidence type="ECO:0000313" key="5">
    <source>
        <dbReference type="EMBL" id="RXJ71247.1"/>
    </source>
</evidence>
<dbReference type="PROSITE" id="PS50043">
    <property type="entry name" value="HTH_LUXR_2"/>
    <property type="match status" value="1"/>
</dbReference>
<evidence type="ECO:0000259" key="4">
    <source>
        <dbReference type="PROSITE" id="PS50043"/>
    </source>
</evidence>
<dbReference type="Gene3D" id="1.10.10.10">
    <property type="entry name" value="Winged helix-like DNA-binding domain superfamily/Winged helix DNA-binding domain"/>
    <property type="match status" value="1"/>
</dbReference>
<keyword evidence="2" id="KW-0238">DNA-binding</keyword>
<organism evidence="5 6">
    <name type="scientific">Veronia nyctiphanis</name>
    <dbReference type="NCBI Taxonomy" id="1278244"/>
    <lineage>
        <taxon>Bacteria</taxon>
        <taxon>Pseudomonadati</taxon>
        <taxon>Pseudomonadota</taxon>
        <taxon>Gammaproteobacteria</taxon>
        <taxon>Vibrionales</taxon>
        <taxon>Vibrionaceae</taxon>
        <taxon>Veronia</taxon>
    </lineage>
</organism>
<dbReference type="GO" id="GO:0006355">
    <property type="term" value="P:regulation of DNA-templated transcription"/>
    <property type="evidence" value="ECO:0007669"/>
    <property type="project" value="InterPro"/>
</dbReference>
<dbReference type="OrthoDB" id="9774661at2"/>
<gene>
    <name evidence="5" type="ORF">CS022_21545</name>
</gene>
<dbReference type="EMBL" id="PEIB01000039">
    <property type="protein sequence ID" value="RXJ71247.1"/>
    <property type="molecule type" value="Genomic_DNA"/>
</dbReference>
<evidence type="ECO:0000256" key="2">
    <source>
        <dbReference type="ARBA" id="ARBA00023125"/>
    </source>
</evidence>
<dbReference type="GO" id="GO:0003677">
    <property type="term" value="F:DNA binding"/>
    <property type="evidence" value="ECO:0007669"/>
    <property type="project" value="UniProtKB-KW"/>
</dbReference>
<accession>A0A4Q0YKH7</accession>
<dbReference type="PANTHER" id="PTHR44688">
    <property type="entry name" value="DNA-BINDING TRANSCRIPTIONAL ACTIVATOR DEVR_DOSR"/>
    <property type="match status" value="1"/>
</dbReference>
<dbReference type="Pfam" id="PF03472">
    <property type="entry name" value="Autoind_bind"/>
    <property type="match status" value="1"/>
</dbReference>
<evidence type="ECO:0000256" key="1">
    <source>
        <dbReference type="ARBA" id="ARBA00023015"/>
    </source>
</evidence>
<reference evidence="5 6" key="1">
    <citation type="submission" date="2017-10" db="EMBL/GenBank/DDBJ databases">
        <title>Nyctiphanis sp. nov., isolated from the stomach of the euphausiid Nyctiphanes simplex (Hansen, 1911) in the Gulf of California.</title>
        <authorList>
            <person name="Gomez-Gil B."/>
            <person name="Aguilar-Mendez M."/>
            <person name="Lopez-Cortes A."/>
            <person name="Gomez-Gutierrez J."/>
            <person name="Roque A."/>
            <person name="Lang E."/>
            <person name="Gonzalez-Castillo A."/>
        </authorList>
    </citation>
    <scope>NUCLEOTIDE SEQUENCE [LARGE SCALE GENOMIC DNA]</scope>
    <source>
        <strain evidence="5 6">CAIM 600</strain>
    </source>
</reference>
<dbReference type="InterPro" id="IPR016032">
    <property type="entry name" value="Sig_transdc_resp-reg_C-effctor"/>
</dbReference>
<dbReference type="Proteomes" id="UP000290287">
    <property type="component" value="Unassembled WGS sequence"/>
</dbReference>
<comment type="caution">
    <text evidence="5">The sequence shown here is derived from an EMBL/GenBank/DDBJ whole genome shotgun (WGS) entry which is preliminary data.</text>
</comment>
<keyword evidence="1" id="KW-0805">Transcription regulation</keyword>
<sequence>MYMDIEKWVMRSQQIHSKRQLEHFCIEFGKEFGLKNYLLCVFTPTHLQEAELFMVNNYPSEWLTRYFEHSYKHTDPVVMHCLNGITPILWQNTEVICQVKPECDINIMYEAQEFGLQDGITVPLRGMGGEFGLFSYSTDTVIGMDDQMQISSIMLGIVPFLYEAISRIQAKKSGVDIKLTQRELECMKWTAEGKTAWETAQILGVSERTVNFHVNNVIEKMGASNRQHAVAKVLLKGHLLPSI</sequence>
<proteinExistence type="predicted"/>
<feature type="domain" description="HTH luxR-type" evidence="4">
    <location>
        <begin position="172"/>
        <end position="237"/>
    </location>
</feature>
<keyword evidence="3" id="KW-0804">Transcription</keyword>
<dbReference type="CDD" id="cd06170">
    <property type="entry name" value="LuxR_C_like"/>
    <property type="match status" value="1"/>
</dbReference>
<dbReference type="InterPro" id="IPR005143">
    <property type="entry name" value="TF_LuxR_autoind-bd_dom"/>
</dbReference>
<dbReference type="RefSeq" id="WP_129123971.1">
    <property type="nucleotide sequence ID" value="NZ_PEIB01000039.1"/>
</dbReference>
<evidence type="ECO:0000256" key="3">
    <source>
        <dbReference type="ARBA" id="ARBA00023163"/>
    </source>
</evidence>
<name>A0A4Q0YKH7_9GAMM</name>
<dbReference type="InterPro" id="IPR036388">
    <property type="entry name" value="WH-like_DNA-bd_sf"/>
</dbReference>
<dbReference type="SUPFAM" id="SSF75516">
    <property type="entry name" value="Pheromone-binding domain of LuxR-like quorum-sensing transcription factors"/>
    <property type="match status" value="1"/>
</dbReference>
<dbReference type="SUPFAM" id="SSF46894">
    <property type="entry name" value="C-terminal effector domain of the bipartite response regulators"/>
    <property type="match status" value="1"/>
</dbReference>
<dbReference type="PRINTS" id="PR00038">
    <property type="entry name" value="HTHLUXR"/>
</dbReference>
<dbReference type="AlphaFoldDB" id="A0A4Q0YKH7"/>
<dbReference type="Gene3D" id="3.30.450.80">
    <property type="entry name" value="Transcription factor LuxR-like, autoinducer-binding domain"/>
    <property type="match status" value="1"/>
</dbReference>
<dbReference type="InterPro" id="IPR036693">
    <property type="entry name" value="TF_LuxR_autoind-bd_dom_sf"/>
</dbReference>